<sequence>MMTVELFISDETMSAEQQRELAERLLRELTTEPGAPDAVMDKVRELTHVLVRRPEVWATGGPSTVAAPRYLVRVTVPSAWSNNIEFGDHIIPLITRTIAATESDSERLTREPHCVVQIIGLRENCAGTLGRKTTITEITKLMTQDYRDSATAAEAPEGHAIDPVCGMTVDLATADITLSHNGIDYTFCAPVCRKIFAEEHSLDIVH</sequence>
<keyword evidence="2" id="KW-1185">Reference proteome</keyword>
<dbReference type="Proteomes" id="UP000694257">
    <property type="component" value="Chromosome"/>
</dbReference>
<evidence type="ECO:0000313" key="2">
    <source>
        <dbReference type="Proteomes" id="UP000694257"/>
    </source>
</evidence>
<proteinExistence type="predicted"/>
<dbReference type="RefSeq" id="WP_218471781.1">
    <property type="nucleotide sequence ID" value="NZ_BAABJN010000006.1"/>
</dbReference>
<gene>
    <name evidence="1" type="ORF">KV110_37080</name>
</gene>
<reference evidence="1 2" key="1">
    <citation type="submission" date="2021-07" db="EMBL/GenBank/DDBJ databases">
        <title>Whole Genome Sequence of Nocardia Iowensis.</title>
        <authorList>
            <person name="Lamm A."/>
            <person name="Collins-Fairclough A.M."/>
            <person name="Bunk B."/>
            <person name="Sproer C."/>
        </authorList>
    </citation>
    <scope>NUCLEOTIDE SEQUENCE [LARGE SCALE GENOMIC DNA]</scope>
    <source>
        <strain evidence="1 2">NRRL 5646</strain>
    </source>
</reference>
<name>A0ABX8RPU0_NOCIO</name>
<organism evidence="1 2">
    <name type="scientific">Nocardia iowensis</name>
    <dbReference type="NCBI Taxonomy" id="204891"/>
    <lineage>
        <taxon>Bacteria</taxon>
        <taxon>Bacillati</taxon>
        <taxon>Actinomycetota</taxon>
        <taxon>Actinomycetes</taxon>
        <taxon>Mycobacteriales</taxon>
        <taxon>Nocardiaceae</taxon>
        <taxon>Nocardia</taxon>
    </lineage>
</organism>
<accession>A0ABX8RPU0</accession>
<protein>
    <submittedName>
        <fullName evidence="1">YHS domain-containing protein</fullName>
    </submittedName>
</protein>
<dbReference type="EMBL" id="CP078145">
    <property type="protein sequence ID" value="QXN90917.1"/>
    <property type="molecule type" value="Genomic_DNA"/>
</dbReference>
<evidence type="ECO:0000313" key="1">
    <source>
        <dbReference type="EMBL" id="QXN90917.1"/>
    </source>
</evidence>